<evidence type="ECO:0008006" key="5">
    <source>
        <dbReference type="Google" id="ProtNLM"/>
    </source>
</evidence>
<evidence type="ECO:0000259" key="2">
    <source>
        <dbReference type="Pfam" id="PF08924"/>
    </source>
</evidence>
<dbReference type="InterPro" id="IPR036366">
    <property type="entry name" value="PGBDSf"/>
</dbReference>
<dbReference type="EMBL" id="BAAAMJ010000002">
    <property type="protein sequence ID" value="GAA1895674.1"/>
    <property type="molecule type" value="Genomic_DNA"/>
</dbReference>
<keyword evidence="4" id="KW-1185">Reference proteome</keyword>
<name>A0ABP5A317_9ACTN</name>
<dbReference type="Proteomes" id="UP001501303">
    <property type="component" value="Unassembled WGS sequence"/>
</dbReference>
<dbReference type="SUPFAM" id="SSF47090">
    <property type="entry name" value="PGBD-like"/>
    <property type="match status" value="1"/>
</dbReference>
<dbReference type="InterPro" id="IPR002477">
    <property type="entry name" value="Peptidoglycan-bd-like"/>
</dbReference>
<feature type="domain" description="Peptidoglycan binding-like" evidence="1">
    <location>
        <begin position="58"/>
        <end position="94"/>
    </location>
</feature>
<accession>A0ABP5A317</accession>
<dbReference type="Gene3D" id="3.20.20.80">
    <property type="entry name" value="Glycosidases"/>
    <property type="match status" value="1"/>
</dbReference>
<evidence type="ECO:0000313" key="4">
    <source>
        <dbReference type="Proteomes" id="UP001501303"/>
    </source>
</evidence>
<proteinExistence type="predicted"/>
<dbReference type="SUPFAM" id="SSF51445">
    <property type="entry name" value="(Trans)glycosidases"/>
    <property type="match status" value="1"/>
</dbReference>
<dbReference type="InterPro" id="IPR017853">
    <property type="entry name" value="GH"/>
</dbReference>
<dbReference type="Pfam" id="PF01471">
    <property type="entry name" value="PG_binding_1"/>
    <property type="match status" value="1"/>
</dbReference>
<evidence type="ECO:0000259" key="1">
    <source>
        <dbReference type="Pfam" id="PF01471"/>
    </source>
</evidence>
<dbReference type="InterPro" id="IPR036365">
    <property type="entry name" value="PGBD-like_sf"/>
</dbReference>
<dbReference type="InterPro" id="IPR015020">
    <property type="entry name" value="Rv2525c-like_Glyco_Hydro-like"/>
</dbReference>
<evidence type="ECO:0000313" key="3">
    <source>
        <dbReference type="EMBL" id="GAA1895674.1"/>
    </source>
</evidence>
<gene>
    <name evidence="3" type="ORF">GCM10009716_02180</name>
</gene>
<sequence length="204" mass="21728">MLLAIQYELGMADGTANGVFGPGTQAGPRQNTVHLGSRGTWPLLFSAAMVLDQRPDVTFSSVFDNTMSSAVSQFQSFCRLPVSGIGDYQTWASLPVSTGDATRRGTACDGATKITQARADTLKAEGYRYIGRYLTNPSVAGLPEMAIQPGELATIAENGLRVLPIYQTYGNGAQYFSYEQGKAAALAAVNLDCSAELGELTPWQ</sequence>
<dbReference type="Gene3D" id="1.10.101.10">
    <property type="entry name" value="PGBD-like superfamily/PGBD"/>
    <property type="match status" value="1"/>
</dbReference>
<protein>
    <recommendedName>
        <fullName evidence="5">Peptidoglycan binding-like domain-containing protein</fullName>
    </recommendedName>
</protein>
<organism evidence="3 4">
    <name type="scientific">Streptomyces sodiiphilus</name>
    <dbReference type="NCBI Taxonomy" id="226217"/>
    <lineage>
        <taxon>Bacteria</taxon>
        <taxon>Bacillati</taxon>
        <taxon>Actinomycetota</taxon>
        <taxon>Actinomycetes</taxon>
        <taxon>Kitasatosporales</taxon>
        <taxon>Streptomycetaceae</taxon>
        <taxon>Streptomyces</taxon>
    </lineage>
</organism>
<comment type="caution">
    <text evidence="3">The sequence shown here is derived from an EMBL/GenBank/DDBJ whole genome shotgun (WGS) entry which is preliminary data.</text>
</comment>
<reference evidence="4" key="1">
    <citation type="journal article" date="2019" name="Int. J. Syst. Evol. Microbiol.">
        <title>The Global Catalogue of Microorganisms (GCM) 10K type strain sequencing project: providing services to taxonomists for standard genome sequencing and annotation.</title>
        <authorList>
            <consortium name="The Broad Institute Genomics Platform"/>
            <consortium name="The Broad Institute Genome Sequencing Center for Infectious Disease"/>
            <person name="Wu L."/>
            <person name="Ma J."/>
        </authorList>
    </citation>
    <scope>NUCLEOTIDE SEQUENCE [LARGE SCALE GENOMIC DNA]</scope>
    <source>
        <strain evidence="4">JCM 13581</strain>
    </source>
</reference>
<feature type="domain" description="Rv2525c-like glycoside hydrolase-like" evidence="2">
    <location>
        <begin position="121"/>
        <end position="192"/>
    </location>
</feature>
<dbReference type="Pfam" id="PF08924">
    <property type="entry name" value="Rv2525c_GlyHyd-like"/>
    <property type="match status" value="1"/>
</dbReference>